<feature type="transmembrane region" description="Helical" evidence="8">
    <location>
        <begin position="241"/>
        <end position="261"/>
    </location>
</feature>
<evidence type="ECO:0000256" key="4">
    <source>
        <dbReference type="ARBA" id="ARBA00022475"/>
    </source>
</evidence>
<feature type="transmembrane region" description="Helical" evidence="8">
    <location>
        <begin position="35"/>
        <end position="56"/>
    </location>
</feature>
<protein>
    <recommendedName>
        <fullName evidence="8">L-lactate permease</fullName>
    </recommendedName>
</protein>
<evidence type="ECO:0000256" key="7">
    <source>
        <dbReference type="ARBA" id="ARBA00023136"/>
    </source>
</evidence>
<dbReference type="GO" id="GO:0015295">
    <property type="term" value="F:solute:proton symporter activity"/>
    <property type="evidence" value="ECO:0007669"/>
    <property type="project" value="TreeGrafter"/>
</dbReference>
<feature type="transmembrane region" description="Helical" evidence="8">
    <location>
        <begin position="105"/>
        <end position="124"/>
    </location>
</feature>
<keyword evidence="6 8" id="KW-1133">Transmembrane helix</keyword>
<keyword evidence="3 8" id="KW-0813">Transport</keyword>
<accession>K5D3H9</accession>
<dbReference type="InterPro" id="IPR003804">
    <property type="entry name" value="Lactate_perm"/>
</dbReference>
<evidence type="ECO:0000256" key="1">
    <source>
        <dbReference type="ARBA" id="ARBA00004651"/>
    </source>
</evidence>
<sequence length="565" mass="59862">MGETLMLALVALVPILTVGVLLVGLRWPAARAMPVAFFLTAALSALVWQVPILQVAAASIKGVIIAVSLLFIVFGAILLLESLTVSGAISTIRSSFSNLSPDARVQAIIIAWLFGSFIEGAAGFGTPAAVCVPLLVGLGFPALAAVFCGMIIQSTPVSFGAVGTPILVGVDKGLSGSAAAQTLAVEQGFVPWAEFLHLIAIKVAVLHATVGLFIPLIMVCVLTKTFGANRRLSEGLAVWRFALFASLSMTVPYVLTAIFLGPEFPSLIGALVGLTLVTTAARRGWMMPKDGKVWTFADSSTWPQEWTGRESQANSEQDKLASPKPTKALTTWLAWTPYLLVALLLLLTRLVAPVTEAIRSVAWNFESILGISSVSVRIEPLYLPGSIFVVVSLLTIALHRTPIEATRLAWRRSFRMIARASIPLLFSVPMVQAFIHSDGGRDGTLDKMPIVLATQAGQWMGNGWPLVAPLVGGLGAFIAGSNTFSNMMFSEFQFSVAQHIGTDPTWGVALQAVGGAAGNMICVHNVVAACAVVGLLGQEGLVLRRTLPAFLFYTLFAGLVGWIIS</sequence>
<comment type="caution">
    <text evidence="9">The sequence shown here is derived from an EMBL/GenBank/DDBJ whole genome shotgun (WGS) entry which is preliminary data.</text>
</comment>
<comment type="subcellular location">
    <subcellularLocation>
        <location evidence="1 8">Cell membrane</location>
        <topology evidence="1 8">Multi-pass membrane protein</topology>
    </subcellularLocation>
</comment>
<feature type="transmembrane region" description="Helical" evidence="8">
    <location>
        <begin position="546"/>
        <end position="564"/>
    </location>
</feature>
<comment type="similarity">
    <text evidence="2 8">Belongs to the lactate permease family.</text>
</comment>
<name>K5D3H9_RHOBT</name>
<keyword evidence="5 8" id="KW-0812">Transmembrane</keyword>
<dbReference type="PANTHER" id="PTHR30003">
    <property type="entry name" value="L-LACTATE PERMEASE"/>
    <property type="match status" value="1"/>
</dbReference>
<feature type="transmembrane region" description="Helical" evidence="8">
    <location>
        <begin position="381"/>
        <end position="398"/>
    </location>
</feature>
<dbReference type="GO" id="GO:0015129">
    <property type="term" value="F:lactate transmembrane transporter activity"/>
    <property type="evidence" value="ECO:0007669"/>
    <property type="project" value="UniProtKB-UniRule"/>
</dbReference>
<keyword evidence="4 8" id="KW-1003">Cell membrane</keyword>
<feature type="transmembrane region" description="Helical" evidence="8">
    <location>
        <begin position="466"/>
        <end position="484"/>
    </location>
</feature>
<evidence type="ECO:0000256" key="2">
    <source>
        <dbReference type="ARBA" id="ARBA00010100"/>
    </source>
</evidence>
<evidence type="ECO:0000256" key="6">
    <source>
        <dbReference type="ARBA" id="ARBA00022989"/>
    </source>
</evidence>
<proteinExistence type="inferred from homology"/>
<feature type="transmembrane region" description="Helical" evidence="8">
    <location>
        <begin position="418"/>
        <end position="435"/>
    </location>
</feature>
<evidence type="ECO:0000313" key="9">
    <source>
        <dbReference type="EMBL" id="EKK01172.1"/>
    </source>
</evidence>
<dbReference type="EMBL" id="AMCW01000101">
    <property type="protein sequence ID" value="EKK01172.1"/>
    <property type="molecule type" value="Genomic_DNA"/>
</dbReference>
<gene>
    <name evidence="9" type="ORF">RBSH_03516</name>
</gene>
<feature type="transmembrane region" description="Helical" evidence="8">
    <location>
        <begin position="267"/>
        <end position="285"/>
    </location>
</feature>
<feature type="transmembrane region" description="Helical" evidence="8">
    <location>
        <begin position="131"/>
        <end position="152"/>
    </location>
</feature>
<evidence type="ECO:0000256" key="3">
    <source>
        <dbReference type="ARBA" id="ARBA00022448"/>
    </source>
</evidence>
<dbReference type="PATRIC" id="fig|993517.3.peg.3812"/>
<dbReference type="Proteomes" id="UP000007993">
    <property type="component" value="Unassembled WGS sequence"/>
</dbReference>
<feature type="transmembrane region" description="Helical" evidence="8">
    <location>
        <begin position="63"/>
        <end position="85"/>
    </location>
</feature>
<dbReference type="PANTHER" id="PTHR30003:SF0">
    <property type="entry name" value="GLYCOLATE PERMEASE GLCA-RELATED"/>
    <property type="match status" value="1"/>
</dbReference>
<dbReference type="AlphaFoldDB" id="K5D3H9"/>
<feature type="transmembrane region" description="Helical" evidence="8">
    <location>
        <begin position="332"/>
        <end position="352"/>
    </location>
</feature>
<dbReference type="GO" id="GO:0005886">
    <property type="term" value="C:plasma membrane"/>
    <property type="evidence" value="ECO:0007669"/>
    <property type="project" value="UniProtKB-SubCell"/>
</dbReference>
<feature type="transmembrane region" description="Helical" evidence="8">
    <location>
        <begin position="7"/>
        <end position="29"/>
    </location>
</feature>
<evidence type="ECO:0000256" key="5">
    <source>
        <dbReference type="ARBA" id="ARBA00022692"/>
    </source>
</evidence>
<dbReference type="Pfam" id="PF02652">
    <property type="entry name" value="Lactate_perm"/>
    <property type="match status" value="1"/>
</dbReference>
<evidence type="ECO:0000256" key="8">
    <source>
        <dbReference type="RuleBase" id="RU365092"/>
    </source>
</evidence>
<keyword evidence="7 8" id="KW-0472">Membrane</keyword>
<reference evidence="9 10" key="1">
    <citation type="journal article" date="2013" name="Mar. Genomics">
        <title>Expression of sulfatases in Rhodopirellula baltica and the diversity of sulfatases in the genus Rhodopirellula.</title>
        <authorList>
            <person name="Wegner C.E."/>
            <person name="Richter-Heitmann T."/>
            <person name="Klindworth A."/>
            <person name="Klockow C."/>
            <person name="Richter M."/>
            <person name="Achstetter T."/>
            <person name="Glockner F.O."/>
            <person name="Harder J."/>
        </authorList>
    </citation>
    <scope>NUCLEOTIDE SEQUENCE [LARGE SCALE GENOMIC DNA]</scope>
    <source>
        <strain evidence="9 10">SH28</strain>
    </source>
</reference>
<feature type="transmembrane region" description="Helical" evidence="8">
    <location>
        <begin position="195"/>
        <end position="221"/>
    </location>
</feature>
<comment type="function">
    <text evidence="8">Uptake of L-lactate across the membrane. Can also transport D-lactate and glycolate.</text>
</comment>
<evidence type="ECO:0000313" key="10">
    <source>
        <dbReference type="Proteomes" id="UP000007993"/>
    </source>
</evidence>
<organism evidence="9 10">
    <name type="scientific">Rhodopirellula baltica SH28</name>
    <dbReference type="NCBI Taxonomy" id="993517"/>
    <lineage>
        <taxon>Bacteria</taxon>
        <taxon>Pseudomonadati</taxon>
        <taxon>Planctomycetota</taxon>
        <taxon>Planctomycetia</taxon>
        <taxon>Pirellulales</taxon>
        <taxon>Pirellulaceae</taxon>
        <taxon>Rhodopirellula</taxon>
    </lineage>
</organism>